<evidence type="ECO:0000256" key="1">
    <source>
        <dbReference type="ARBA" id="ARBA00023015"/>
    </source>
</evidence>
<dbReference type="InterPro" id="IPR036271">
    <property type="entry name" value="Tet_transcr_reg_TetR-rel_C_sf"/>
</dbReference>
<dbReference type="EMBL" id="JACHMB010000001">
    <property type="protein sequence ID" value="MBB5785318.1"/>
    <property type="molecule type" value="Genomic_DNA"/>
</dbReference>
<sequence length="173" mass="19575">MIRRDAQRNRDALVEAAREVLAERGVEAPLEAVARRAGVAIGTLYRHFPERGDLIDALLDEKVSGWAELARQALEAPDAWEGLVRFLERTCELQARDRAFTELVCLAHRSDESEVNRLIARLVERAQRAGALRADVGSIDLAFFMMANSRVAEADPERWRRHFTLSLDALRAR</sequence>
<dbReference type="SUPFAM" id="SSF46689">
    <property type="entry name" value="Homeodomain-like"/>
    <property type="match status" value="1"/>
</dbReference>
<name>A0A7W9GKF1_9ACTN</name>
<evidence type="ECO:0000313" key="7">
    <source>
        <dbReference type="Proteomes" id="UP000579153"/>
    </source>
</evidence>
<dbReference type="Pfam" id="PF00440">
    <property type="entry name" value="TetR_N"/>
    <property type="match status" value="1"/>
</dbReference>
<dbReference type="PRINTS" id="PR00455">
    <property type="entry name" value="HTHTETR"/>
</dbReference>
<dbReference type="InterPro" id="IPR001647">
    <property type="entry name" value="HTH_TetR"/>
</dbReference>
<keyword evidence="2 4" id="KW-0238">DNA-binding</keyword>
<dbReference type="Gene3D" id="1.10.357.10">
    <property type="entry name" value="Tetracycline Repressor, domain 2"/>
    <property type="match status" value="1"/>
</dbReference>
<dbReference type="Proteomes" id="UP000579153">
    <property type="component" value="Unassembled WGS sequence"/>
</dbReference>
<accession>A0A7W9GKF1</accession>
<proteinExistence type="predicted"/>
<dbReference type="InterPro" id="IPR009057">
    <property type="entry name" value="Homeodomain-like_sf"/>
</dbReference>
<dbReference type="GO" id="GO:0000976">
    <property type="term" value="F:transcription cis-regulatory region binding"/>
    <property type="evidence" value="ECO:0007669"/>
    <property type="project" value="TreeGrafter"/>
</dbReference>
<dbReference type="AlphaFoldDB" id="A0A7W9GKF1"/>
<evidence type="ECO:0000313" key="6">
    <source>
        <dbReference type="EMBL" id="MBB5785318.1"/>
    </source>
</evidence>
<organism evidence="6 7">
    <name type="scientific">Nonomuraea jabiensis</name>
    <dbReference type="NCBI Taxonomy" id="882448"/>
    <lineage>
        <taxon>Bacteria</taxon>
        <taxon>Bacillati</taxon>
        <taxon>Actinomycetota</taxon>
        <taxon>Actinomycetes</taxon>
        <taxon>Streptosporangiales</taxon>
        <taxon>Streptosporangiaceae</taxon>
        <taxon>Nonomuraea</taxon>
    </lineage>
</organism>
<gene>
    <name evidence="6" type="ORF">HD596_012074</name>
</gene>
<evidence type="ECO:0000256" key="3">
    <source>
        <dbReference type="ARBA" id="ARBA00023163"/>
    </source>
</evidence>
<feature type="DNA-binding region" description="H-T-H motif" evidence="4">
    <location>
        <begin position="29"/>
        <end position="48"/>
    </location>
</feature>
<feature type="domain" description="HTH tetR-type" evidence="5">
    <location>
        <begin position="7"/>
        <end position="66"/>
    </location>
</feature>
<dbReference type="SUPFAM" id="SSF48498">
    <property type="entry name" value="Tetracyclin repressor-like, C-terminal domain"/>
    <property type="match status" value="1"/>
</dbReference>
<protein>
    <submittedName>
        <fullName evidence="6">AcrR family transcriptional regulator</fullName>
    </submittedName>
</protein>
<dbReference type="PANTHER" id="PTHR30055:SF234">
    <property type="entry name" value="HTH-TYPE TRANSCRIPTIONAL REGULATOR BETI"/>
    <property type="match status" value="1"/>
</dbReference>
<reference evidence="6 7" key="1">
    <citation type="submission" date="2020-08" db="EMBL/GenBank/DDBJ databases">
        <title>Sequencing the genomes of 1000 actinobacteria strains.</title>
        <authorList>
            <person name="Klenk H.-P."/>
        </authorList>
    </citation>
    <scope>NUCLEOTIDE SEQUENCE [LARGE SCALE GENOMIC DNA]</scope>
    <source>
        <strain evidence="6 7">DSM 45507</strain>
    </source>
</reference>
<dbReference type="PROSITE" id="PS50977">
    <property type="entry name" value="HTH_TETR_2"/>
    <property type="match status" value="1"/>
</dbReference>
<dbReference type="GO" id="GO:0003700">
    <property type="term" value="F:DNA-binding transcription factor activity"/>
    <property type="evidence" value="ECO:0007669"/>
    <property type="project" value="TreeGrafter"/>
</dbReference>
<keyword evidence="3" id="KW-0804">Transcription</keyword>
<dbReference type="Pfam" id="PF21597">
    <property type="entry name" value="TetR_C_43"/>
    <property type="match status" value="1"/>
</dbReference>
<keyword evidence="7" id="KW-1185">Reference proteome</keyword>
<evidence type="ECO:0000256" key="2">
    <source>
        <dbReference type="ARBA" id="ARBA00023125"/>
    </source>
</evidence>
<dbReference type="InterPro" id="IPR049445">
    <property type="entry name" value="TetR_SbtR-like_C"/>
</dbReference>
<dbReference type="PANTHER" id="PTHR30055">
    <property type="entry name" value="HTH-TYPE TRANSCRIPTIONAL REGULATOR RUTR"/>
    <property type="match status" value="1"/>
</dbReference>
<comment type="caution">
    <text evidence="6">The sequence shown here is derived from an EMBL/GenBank/DDBJ whole genome shotgun (WGS) entry which is preliminary data.</text>
</comment>
<dbReference type="RefSeq" id="WP_185078112.1">
    <property type="nucleotide sequence ID" value="NZ_JACHMB010000001.1"/>
</dbReference>
<keyword evidence="1" id="KW-0805">Transcription regulation</keyword>
<evidence type="ECO:0000256" key="4">
    <source>
        <dbReference type="PROSITE-ProRule" id="PRU00335"/>
    </source>
</evidence>
<evidence type="ECO:0000259" key="5">
    <source>
        <dbReference type="PROSITE" id="PS50977"/>
    </source>
</evidence>
<dbReference type="InterPro" id="IPR050109">
    <property type="entry name" value="HTH-type_TetR-like_transc_reg"/>
</dbReference>